<dbReference type="RefSeq" id="WP_167700538.1">
    <property type="nucleotide sequence ID" value="NZ_CP118174.1"/>
</dbReference>
<dbReference type="InterPro" id="IPR036878">
    <property type="entry name" value="Glu_permease_IIB"/>
</dbReference>
<dbReference type="PROSITE" id="PS01035">
    <property type="entry name" value="PTS_EIIB_TYPE_1_CYS"/>
    <property type="match status" value="1"/>
</dbReference>
<dbReference type="NCBIfam" id="TIGR00826">
    <property type="entry name" value="EIIB_glc"/>
    <property type="match status" value="1"/>
</dbReference>
<gene>
    <name evidence="15" type="ORF">HCT14_05465</name>
</gene>
<evidence type="ECO:0000259" key="13">
    <source>
        <dbReference type="PROSITE" id="PS51098"/>
    </source>
</evidence>
<feature type="transmembrane region" description="Helical" evidence="12">
    <location>
        <begin position="347"/>
        <end position="368"/>
    </location>
</feature>
<name>A0A968KU11_9SPIO</name>
<protein>
    <submittedName>
        <fullName evidence="15">PTS transporter subunit EIIC</fullName>
    </submittedName>
</protein>
<evidence type="ECO:0000256" key="2">
    <source>
        <dbReference type="ARBA" id="ARBA00022448"/>
    </source>
</evidence>
<dbReference type="InterPro" id="IPR018113">
    <property type="entry name" value="PTrfase_EIIB_Cys"/>
</dbReference>
<feature type="transmembrane region" description="Helical" evidence="12">
    <location>
        <begin position="81"/>
        <end position="103"/>
    </location>
</feature>
<feature type="transmembrane region" description="Helical" evidence="12">
    <location>
        <begin position="194"/>
        <end position="216"/>
    </location>
</feature>
<dbReference type="GO" id="GO:0008982">
    <property type="term" value="F:protein-N(PI)-phosphohistidine-sugar phosphotransferase activity"/>
    <property type="evidence" value="ECO:0007669"/>
    <property type="project" value="InterPro"/>
</dbReference>
<evidence type="ECO:0000256" key="1">
    <source>
        <dbReference type="ARBA" id="ARBA00004651"/>
    </source>
</evidence>
<proteinExistence type="predicted"/>
<feature type="active site" description="Phosphocysteine intermediate; for EIIB activity" evidence="11">
    <location>
        <position position="468"/>
    </location>
</feature>
<feature type="transmembrane region" description="Helical" evidence="12">
    <location>
        <begin position="12"/>
        <end position="34"/>
    </location>
</feature>
<feature type="domain" description="PTS EIIB type-1" evidence="13">
    <location>
        <begin position="446"/>
        <end position="522"/>
    </location>
</feature>
<dbReference type="PROSITE" id="PS51098">
    <property type="entry name" value="PTS_EIIB_TYPE_1"/>
    <property type="match status" value="1"/>
</dbReference>
<feature type="domain" description="PTS EIIC type-1" evidence="14">
    <location>
        <begin position="1"/>
        <end position="412"/>
    </location>
</feature>
<dbReference type="InterPro" id="IPR001996">
    <property type="entry name" value="PTS_IIB_1"/>
</dbReference>
<sequence length="522" mass="56795">MSAFEKVQKFGAAMFVSVMLFPFVGVLIAIIKVLGMVDALSGISGFLGVLESGAWAVFTHMSILFAIGIPISLATKAPARAVLVTFITFLTFNYFINAILSTWPDAFRVDFTQEPGGVSGLTTVAGIKTLDMSILGGIMIGFIMTAIHNRFYDKKLPDYLGVFQGVSLVAAIGFFVMVPLAFITVLIWPVIQSGILSLQDFLIKAGPVGVWLYTFLERLLIPTGLHHFVYGPFIFGPAVVEGGIQPYWLAHFQEFSQSTKPLKELFPVGFSLHGNSKVFGLPAAALAMYHTAKPENKAKMAGLLVPAAITAALTGITEPLEFTFIFVAPLLFVVHAFLGATMSTLMYLGGVVGNMGGGGMDIITSFWIPMAKNHLDTVLIHIGIGLSFSVIYYFVFKFLILKYDLPTPGRGDSEAKLYKKADYKEREASKNTQANGKEPAKKGGFAEQAETYLELLGGKENIETVSNCMTRLRVKVKDKTLIAPKENFLDAGASGVVAKEESYQIIIGLDVQNVRDEFDKLL</sequence>
<keyword evidence="7 12" id="KW-0812">Transmembrane</keyword>
<feature type="transmembrane region" description="Helical" evidence="12">
    <location>
        <begin position="300"/>
        <end position="316"/>
    </location>
</feature>
<dbReference type="CDD" id="cd00212">
    <property type="entry name" value="PTS_IIB_glc"/>
    <property type="match status" value="1"/>
</dbReference>
<feature type="transmembrane region" description="Helical" evidence="12">
    <location>
        <begin position="268"/>
        <end position="288"/>
    </location>
</feature>
<keyword evidence="2" id="KW-0813">Transport</keyword>
<dbReference type="GO" id="GO:0009401">
    <property type="term" value="P:phosphoenolpyruvate-dependent sugar phosphotransferase system"/>
    <property type="evidence" value="ECO:0007669"/>
    <property type="project" value="UniProtKB-KW"/>
</dbReference>
<evidence type="ECO:0000256" key="7">
    <source>
        <dbReference type="ARBA" id="ARBA00022692"/>
    </source>
</evidence>
<dbReference type="SUPFAM" id="SSF55604">
    <property type="entry name" value="Glucose permease domain IIB"/>
    <property type="match status" value="1"/>
</dbReference>
<feature type="transmembrane region" description="Helical" evidence="12">
    <location>
        <begin position="123"/>
        <end position="147"/>
    </location>
</feature>
<evidence type="ECO:0000256" key="10">
    <source>
        <dbReference type="ARBA" id="ARBA00023136"/>
    </source>
</evidence>
<evidence type="ECO:0000256" key="5">
    <source>
        <dbReference type="ARBA" id="ARBA00022679"/>
    </source>
</evidence>
<dbReference type="GO" id="GO:0090563">
    <property type="term" value="F:protein-phosphocysteine-sugar phosphotransferase activity"/>
    <property type="evidence" value="ECO:0007669"/>
    <property type="project" value="TreeGrafter"/>
</dbReference>
<feature type="transmembrane region" description="Helical" evidence="12">
    <location>
        <begin position="322"/>
        <end position="340"/>
    </location>
</feature>
<dbReference type="NCBIfam" id="TIGR02005">
    <property type="entry name" value="PTS-IIBC-alpha"/>
    <property type="match status" value="1"/>
</dbReference>
<evidence type="ECO:0000313" key="15">
    <source>
        <dbReference type="EMBL" id="NIZ40951.1"/>
    </source>
</evidence>
<evidence type="ECO:0000256" key="9">
    <source>
        <dbReference type="ARBA" id="ARBA00022989"/>
    </source>
</evidence>
<dbReference type="InterPro" id="IPR050429">
    <property type="entry name" value="PTS_Glucose_EIICBA"/>
</dbReference>
<keyword evidence="5" id="KW-0808">Transferase</keyword>
<evidence type="ECO:0000259" key="14">
    <source>
        <dbReference type="PROSITE" id="PS51103"/>
    </source>
</evidence>
<keyword evidence="6" id="KW-0598">Phosphotransferase system</keyword>
<feature type="transmembrane region" description="Helical" evidence="12">
    <location>
        <begin position="228"/>
        <end position="248"/>
    </location>
</feature>
<dbReference type="AlphaFoldDB" id="A0A968KU11"/>
<keyword evidence="8" id="KW-0418">Kinase</keyword>
<dbReference type="GO" id="GO:0016301">
    <property type="term" value="F:kinase activity"/>
    <property type="evidence" value="ECO:0007669"/>
    <property type="project" value="UniProtKB-KW"/>
</dbReference>
<dbReference type="PANTHER" id="PTHR30009">
    <property type="entry name" value="CYTOCHROME C-TYPE SYNTHESIS PROTEIN AND PTS TRANSMEMBRANE COMPONENT"/>
    <property type="match status" value="1"/>
</dbReference>
<feature type="transmembrane region" description="Helical" evidence="12">
    <location>
        <begin position="380"/>
        <end position="400"/>
    </location>
</feature>
<dbReference type="InterPro" id="IPR013013">
    <property type="entry name" value="PTS_EIIC_1"/>
</dbReference>
<dbReference type="Gene3D" id="3.30.1360.60">
    <property type="entry name" value="Glucose permease domain IIB"/>
    <property type="match status" value="1"/>
</dbReference>
<keyword evidence="4" id="KW-0762">Sugar transport</keyword>
<keyword evidence="10 12" id="KW-0472">Membrane</keyword>
<evidence type="ECO:0000256" key="6">
    <source>
        <dbReference type="ARBA" id="ARBA00022683"/>
    </source>
</evidence>
<dbReference type="InterPro" id="IPR010975">
    <property type="entry name" value="PTS_IIBC_a_glc"/>
</dbReference>
<dbReference type="GO" id="GO:0005886">
    <property type="term" value="C:plasma membrane"/>
    <property type="evidence" value="ECO:0007669"/>
    <property type="project" value="UniProtKB-SubCell"/>
</dbReference>
<comment type="caution">
    <text evidence="15">The sequence shown here is derived from an EMBL/GenBank/DDBJ whole genome shotgun (WGS) entry which is preliminary data.</text>
</comment>
<evidence type="ECO:0000313" key="16">
    <source>
        <dbReference type="Proteomes" id="UP000711995"/>
    </source>
</evidence>
<keyword evidence="9 12" id="KW-1133">Transmembrane helix</keyword>
<dbReference type="Pfam" id="PF00367">
    <property type="entry name" value="PTS_EIIB"/>
    <property type="match status" value="1"/>
</dbReference>
<evidence type="ECO:0000256" key="8">
    <source>
        <dbReference type="ARBA" id="ARBA00022777"/>
    </source>
</evidence>
<keyword evidence="3" id="KW-1003">Cell membrane</keyword>
<keyword evidence="16" id="KW-1185">Reference proteome</keyword>
<dbReference type="EMBL" id="JAATLJ010000001">
    <property type="protein sequence ID" value="NIZ40951.1"/>
    <property type="molecule type" value="Genomic_DNA"/>
</dbReference>
<organism evidence="15 16">
    <name type="scientific">Entomospira entomophila</name>
    <dbReference type="NCBI Taxonomy" id="2719988"/>
    <lineage>
        <taxon>Bacteria</taxon>
        <taxon>Pseudomonadati</taxon>
        <taxon>Spirochaetota</taxon>
        <taxon>Spirochaetia</taxon>
        <taxon>Spirochaetales</taxon>
        <taxon>Spirochaetaceae</taxon>
        <taxon>Entomospira</taxon>
    </lineage>
</organism>
<comment type="subcellular location">
    <subcellularLocation>
        <location evidence="1">Cell membrane</location>
        <topology evidence="1">Multi-pass membrane protein</topology>
    </subcellularLocation>
</comment>
<dbReference type="Proteomes" id="UP000711995">
    <property type="component" value="Unassembled WGS sequence"/>
</dbReference>
<accession>A0A968KU11</accession>
<dbReference type="PROSITE" id="PS51103">
    <property type="entry name" value="PTS_EIIC_TYPE_1"/>
    <property type="match status" value="1"/>
</dbReference>
<evidence type="ECO:0000256" key="11">
    <source>
        <dbReference type="PROSITE-ProRule" id="PRU00421"/>
    </source>
</evidence>
<evidence type="ECO:0000256" key="3">
    <source>
        <dbReference type="ARBA" id="ARBA00022475"/>
    </source>
</evidence>
<reference evidence="15 16" key="1">
    <citation type="submission" date="2020-03" db="EMBL/GenBank/DDBJ databases">
        <title>Spirochaetal bacteria isolated from arthropods constitute a novel genus Entomospira genus novum within the order Spirochaetales.</title>
        <authorList>
            <person name="Grana-Miraglia L."/>
            <person name="Sikutova S."/>
            <person name="Fingerle V."/>
            <person name="Sing A."/>
            <person name="Castillo-Ramirez S."/>
            <person name="Margos G."/>
            <person name="Rudolf I."/>
        </authorList>
    </citation>
    <scope>NUCLEOTIDE SEQUENCE [LARGE SCALE GENOMIC DNA]</scope>
    <source>
        <strain evidence="15 16">BR193</strain>
    </source>
</reference>
<dbReference type="InterPro" id="IPR003352">
    <property type="entry name" value="PTS_EIIC"/>
</dbReference>
<evidence type="ECO:0000256" key="12">
    <source>
        <dbReference type="SAM" id="Phobius"/>
    </source>
</evidence>
<evidence type="ECO:0000256" key="4">
    <source>
        <dbReference type="ARBA" id="ARBA00022597"/>
    </source>
</evidence>
<feature type="transmembrane region" description="Helical" evidence="12">
    <location>
        <begin position="54"/>
        <end position="74"/>
    </location>
</feature>
<dbReference type="Pfam" id="PF02378">
    <property type="entry name" value="PTS_EIIC"/>
    <property type="match status" value="1"/>
</dbReference>
<dbReference type="PANTHER" id="PTHR30009:SF12">
    <property type="entry name" value="PHOSPHOTRANSFERASE IIC COMPONENT GLVC"/>
    <property type="match status" value="1"/>
</dbReference>
<feature type="transmembrane region" description="Helical" evidence="12">
    <location>
        <begin position="159"/>
        <end position="188"/>
    </location>
</feature>